<dbReference type="Proteomes" id="UP000027866">
    <property type="component" value="Unassembled WGS sequence"/>
</dbReference>
<keyword evidence="6" id="KW-0408">Iron</keyword>
<dbReference type="Pfam" id="PF07715">
    <property type="entry name" value="Plug"/>
    <property type="match status" value="1"/>
</dbReference>
<comment type="similarity">
    <text evidence="11 12">Belongs to the TonB-dependent receptor family.</text>
</comment>
<evidence type="ECO:0000256" key="1">
    <source>
        <dbReference type="ARBA" id="ARBA00004571"/>
    </source>
</evidence>
<accession>A0A074MHR9</accession>
<evidence type="ECO:0000256" key="12">
    <source>
        <dbReference type="RuleBase" id="RU003357"/>
    </source>
</evidence>
<evidence type="ECO:0000259" key="15">
    <source>
        <dbReference type="Pfam" id="PF07715"/>
    </source>
</evidence>
<evidence type="ECO:0000313" key="16">
    <source>
        <dbReference type="EMBL" id="KEO92370.1"/>
    </source>
</evidence>
<sequence length="786" mass="85164">MRAGLAVGAACLVLPAVAQAQDASEGGAEATADQGLRQIVVTAQRRAEAQQDVPIAITAFDQAEVERFNARDISELTGQVPNLVLTEVSIGPSLAQVSIRGVNSQDPEKSFDPAVGTFLDGIYLGTSAFNLLDTFDLERIEVLRGPQGTLFGRNTTGGALNATRRRPTGEFGARGTITVGNFDTLDFRGEINTPLIGDTVSMLVRGQYLTDDGFFSNPAGGSRGARDRWSFGTVLRIDTPGVATFDIIYDHAEDNSDLTPYVPRGIAGVEPLPIDLIQTTFPVPATVTPAFGPDALCLIQNICDDPVNPVSTSTDPHFLDARLDALTVTGDIYLSDTLTLSTVFGMRDSREEVFIDFDGSSATAFNVVREQDYSQYSGEIRLASSFDGPVNFVAGAFHFHSEYSLRQAIKLDLSLVGVPVPPGALFVNGAGDEDDHESTTTALFAQADWAMTDTLTLTLGGRATWDEKQIATRFYDAGLPPFAPYQITDGIPEGRPLTSSGAAREDWFEFTPKVMLTWEPDADMLYYASFTRGYNAGGFSARAGTVRDVTTPFDPEIIDAFELGGKLDLLDRKLRVNAALFWNEYKDKQEEAIEPGPPPTFTSTTVRNVAEARIRGAELEVSALPFEGLRLDATLGYLDAEYTDYEAFIASSTYISVPPQPPGTLILADLSTLELRNAPEITGSFAATYTADLGFGELQLNGNARYVGERFQEFFNSPRGLVEGLWRVDSSATISFGGPDRDLFRVTAFVENLFDEQINFGLTNSIVDFGTLSPPRLYGVEFGFGF</sequence>
<dbReference type="CDD" id="cd01347">
    <property type="entry name" value="ligand_gated_channel"/>
    <property type="match status" value="1"/>
</dbReference>
<keyword evidence="3 11" id="KW-1134">Transmembrane beta strand</keyword>
<comment type="subcellular location">
    <subcellularLocation>
        <location evidence="1 11">Cell outer membrane</location>
        <topology evidence="1 11">Multi-pass membrane protein</topology>
    </subcellularLocation>
</comment>
<gene>
    <name evidence="16" type="ORF">EH32_01100</name>
</gene>
<keyword evidence="10 11" id="KW-0998">Cell outer membrane</keyword>
<evidence type="ECO:0000256" key="2">
    <source>
        <dbReference type="ARBA" id="ARBA00022448"/>
    </source>
</evidence>
<feature type="domain" description="TonB-dependent receptor plug" evidence="15">
    <location>
        <begin position="50"/>
        <end position="159"/>
    </location>
</feature>
<dbReference type="InterPro" id="IPR000531">
    <property type="entry name" value="Beta-barrel_TonB"/>
</dbReference>
<keyword evidence="9 11" id="KW-0472">Membrane</keyword>
<evidence type="ECO:0000256" key="7">
    <source>
        <dbReference type="ARBA" id="ARBA00023065"/>
    </source>
</evidence>
<organism evidence="16 17">
    <name type="scientific">Erythrobacter litoralis</name>
    <dbReference type="NCBI Taxonomy" id="39960"/>
    <lineage>
        <taxon>Bacteria</taxon>
        <taxon>Pseudomonadati</taxon>
        <taxon>Pseudomonadota</taxon>
        <taxon>Alphaproteobacteria</taxon>
        <taxon>Sphingomonadales</taxon>
        <taxon>Erythrobacteraceae</taxon>
        <taxon>Erythrobacter/Porphyrobacter group</taxon>
        <taxon>Erythrobacter</taxon>
    </lineage>
</organism>
<dbReference type="Gene3D" id="2.40.170.20">
    <property type="entry name" value="TonB-dependent receptor, beta-barrel domain"/>
    <property type="match status" value="1"/>
</dbReference>
<name>A0A074MHR9_9SPHN</name>
<evidence type="ECO:0000256" key="6">
    <source>
        <dbReference type="ARBA" id="ARBA00023004"/>
    </source>
</evidence>
<evidence type="ECO:0000256" key="9">
    <source>
        <dbReference type="ARBA" id="ARBA00023136"/>
    </source>
</evidence>
<evidence type="ECO:0000256" key="3">
    <source>
        <dbReference type="ARBA" id="ARBA00022452"/>
    </source>
</evidence>
<dbReference type="Pfam" id="PF00593">
    <property type="entry name" value="TonB_dep_Rec_b-barrel"/>
    <property type="match status" value="1"/>
</dbReference>
<keyword evidence="8 12" id="KW-0798">TonB box</keyword>
<evidence type="ECO:0000313" key="17">
    <source>
        <dbReference type="Proteomes" id="UP000027866"/>
    </source>
</evidence>
<keyword evidence="13" id="KW-0732">Signal</keyword>
<feature type="signal peptide" evidence="13">
    <location>
        <begin position="1"/>
        <end position="20"/>
    </location>
</feature>
<feature type="domain" description="TonB-dependent receptor-like beta-barrel" evidence="14">
    <location>
        <begin position="333"/>
        <end position="753"/>
    </location>
</feature>
<keyword evidence="17" id="KW-1185">Reference proteome</keyword>
<evidence type="ECO:0000256" key="4">
    <source>
        <dbReference type="ARBA" id="ARBA00022496"/>
    </source>
</evidence>
<dbReference type="PANTHER" id="PTHR32552:SF81">
    <property type="entry name" value="TONB-DEPENDENT OUTER MEMBRANE RECEPTOR"/>
    <property type="match status" value="1"/>
</dbReference>
<keyword evidence="7" id="KW-0406">Ion transport</keyword>
<dbReference type="InterPro" id="IPR012910">
    <property type="entry name" value="Plug_dom"/>
</dbReference>
<keyword evidence="4" id="KW-0410">Iron transport</keyword>
<reference evidence="16 17" key="1">
    <citation type="submission" date="2014-04" db="EMBL/GenBank/DDBJ databases">
        <title>A comprehensive comparison of genomes of Erythrobacter spp. Strains.</title>
        <authorList>
            <person name="Zheng Q."/>
        </authorList>
    </citation>
    <scope>NUCLEOTIDE SEQUENCE [LARGE SCALE GENOMIC DNA]</scope>
    <source>
        <strain evidence="16 17">DSM 8509</strain>
    </source>
</reference>
<evidence type="ECO:0000256" key="8">
    <source>
        <dbReference type="ARBA" id="ARBA00023077"/>
    </source>
</evidence>
<keyword evidence="2 11" id="KW-0813">Transport</keyword>
<evidence type="ECO:0000256" key="13">
    <source>
        <dbReference type="SAM" id="SignalP"/>
    </source>
</evidence>
<dbReference type="GO" id="GO:0006826">
    <property type="term" value="P:iron ion transport"/>
    <property type="evidence" value="ECO:0007669"/>
    <property type="project" value="UniProtKB-KW"/>
</dbReference>
<dbReference type="InterPro" id="IPR039426">
    <property type="entry name" value="TonB-dep_rcpt-like"/>
</dbReference>
<feature type="chain" id="PRO_5001698877" description="TonB-dependent receptor" evidence="13">
    <location>
        <begin position="21"/>
        <end position="786"/>
    </location>
</feature>
<dbReference type="InterPro" id="IPR036942">
    <property type="entry name" value="Beta-barrel_TonB_sf"/>
</dbReference>
<evidence type="ECO:0000256" key="5">
    <source>
        <dbReference type="ARBA" id="ARBA00022692"/>
    </source>
</evidence>
<protein>
    <recommendedName>
        <fullName evidence="18">TonB-dependent receptor</fullName>
    </recommendedName>
</protein>
<dbReference type="PROSITE" id="PS52016">
    <property type="entry name" value="TONB_DEPENDENT_REC_3"/>
    <property type="match status" value="1"/>
</dbReference>
<evidence type="ECO:0000256" key="11">
    <source>
        <dbReference type="PROSITE-ProRule" id="PRU01360"/>
    </source>
</evidence>
<dbReference type="SUPFAM" id="SSF56935">
    <property type="entry name" value="Porins"/>
    <property type="match status" value="1"/>
</dbReference>
<dbReference type="GO" id="GO:0009279">
    <property type="term" value="C:cell outer membrane"/>
    <property type="evidence" value="ECO:0007669"/>
    <property type="project" value="UniProtKB-SubCell"/>
</dbReference>
<dbReference type="PANTHER" id="PTHR32552">
    <property type="entry name" value="FERRICHROME IRON RECEPTOR-RELATED"/>
    <property type="match status" value="1"/>
</dbReference>
<dbReference type="EMBL" id="JMIX01000010">
    <property type="protein sequence ID" value="KEO92370.1"/>
    <property type="molecule type" value="Genomic_DNA"/>
</dbReference>
<keyword evidence="5 11" id="KW-0812">Transmembrane</keyword>
<dbReference type="AlphaFoldDB" id="A0A074MHR9"/>
<evidence type="ECO:0008006" key="18">
    <source>
        <dbReference type="Google" id="ProtNLM"/>
    </source>
</evidence>
<comment type="caution">
    <text evidence="16">The sequence shown here is derived from an EMBL/GenBank/DDBJ whole genome shotgun (WGS) entry which is preliminary data.</text>
</comment>
<evidence type="ECO:0000259" key="14">
    <source>
        <dbReference type="Pfam" id="PF00593"/>
    </source>
</evidence>
<evidence type="ECO:0000256" key="10">
    <source>
        <dbReference type="ARBA" id="ARBA00023237"/>
    </source>
</evidence>
<proteinExistence type="inferred from homology"/>